<dbReference type="CDD" id="cd03802">
    <property type="entry name" value="GT4_AviGT4-like"/>
    <property type="match status" value="1"/>
</dbReference>
<evidence type="ECO:0000313" key="3">
    <source>
        <dbReference type="EMBL" id="MDT7827493.1"/>
    </source>
</evidence>
<reference evidence="3 4" key="1">
    <citation type="submission" date="2023-09" db="EMBL/GenBank/DDBJ databases">
        <title>Novel taxa isolated from Blanes Bay.</title>
        <authorList>
            <person name="Rey-Velasco X."/>
            <person name="Lucena T."/>
        </authorList>
    </citation>
    <scope>NUCLEOTIDE SEQUENCE [LARGE SCALE GENOMIC DNA]</scope>
    <source>
        <strain evidence="3 4">S334</strain>
    </source>
</reference>
<dbReference type="Proteomes" id="UP001250656">
    <property type="component" value="Unassembled WGS sequence"/>
</dbReference>
<dbReference type="SUPFAM" id="SSF53756">
    <property type="entry name" value="UDP-Glycosyltransferase/glycogen phosphorylase"/>
    <property type="match status" value="1"/>
</dbReference>
<keyword evidence="4" id="KW-1185">Reference proteome</keyword>
<accession>A0ABU3L1P0</accession>
<feature type="domain" description="Glycosyl transferase family 1" evidence="1">
    <location>
        <begin position="162"/>
        <end position="298"/>
    </location>
</feature>
<dbReference type="RefSeq" id="WP_314016767.1">
    <property type="nucleotide sequence ID" value="NZ_JAVTTP010000001.1"/>
</dbReference>
<proteinExistence type="predicted"/>
<gene>
    <name evidence="3" type="ORF">RQM65_02295</name>
</gene>
<evidence type="ECO:0000259" key="2">
    <source>
        <dbReference type="Pfam" id="PF13439"/>
    </source>
</evidence>
<dbReference type="Pfam" id="PF13439">
    <property type="entry name" value="Glyco_transf_4"/>
    <property type="match status" value="1"/>
</dbReference>
<feature type="domain" description="Glycosyltransferase subfamily 4-like N-terminal" evidence="2">
    <location>
        <begin position="24"/>
        <end position="156"/>
    </location>
</feature>
<dbReference type="PANTHER" id="PTHR12526">
    <property type="entry name" value="GLYCOSYLTRANSFERASE"/>
    <property type="match status" value="1"/>
</dbReference>
<evidence type="ECO:0000313" key="4">
    <source>
        <dbReference type="Proteomes" id="UP001250656"/>
    </source>
</evidence>
<name>A0ABU3L1P0_9FLAO</name>
<dbReference type="InterPro" id="IPR001296">
    <property type="entry name" value="Glyco_trans_1"/>
</dbReference>
<dbReference type="PANTHER" id="PTHR12526:SF595">
    <property type="entry name" value="BLL5217 PROTEIN"/>
    <property type="match status" value="1"/>
</dbReference>
<dbReference type="EMBL" id="JAVTTP010000001">
    <property type="protein sequence ID" value="MDT7827493.1"/>
    <property type="molecule type" value="Genomic_DNA"/>
</dbReference>
<organism evidence="3 4">
    <name type="scientific">Pricia mediterranea</name>
    <dbReference type="NCBI Taxonomy" id="3076079"/>
    <lineage>
        <taxon>Bacteria</taxon>
        <taxon>Pseudomonadati</taxon>
        <taxon>Bacteroidota</taxon>
        <taxon>Flavobacteriia</taxon>
        <taxon>Flavobacteriales</taxon>
        <taxon>Flavobacteriaceae</taxon>
        <taxon>Pricia</taxon>
    </lineage>
</organism>
<dbReference type="InterPro" id="IPR028098">
    <property type="entry name" value="Glyco_trans_4-like_N"/>
</dbReference>
<comment type="caution">
    <text evidence="3">The sequence shown here is derived from an EMBL/GenBank/DDBJ whole genome shotgun (WGS) entry which is preliminary data.</text>
</comment>
<sequence length="336" mass="38027">MRIAMLSPIAWRTPPRQYGPWELVASNLTEGLVAHGHEVTLFATGDSLTSGRLDAVCPSPYAENPNVDAKVWESLHIANLMEKANQFDIIHNHFDFLPLTYSKLISIPMITTIHGFSSEKILPVYKKYNETNAYISISDADRHSDLKYLRTIYHGIDGKKFTLREQKDDYLLFYGRIHPDKGTREALDIAANSDAKLIIAGLIQDRGYYDEHVRPRIDGDKVVYLGNVDQRKGNQLLGDAKALLHPILFDEPFGLSVAEAMMCGTPVIAFDRGSMPELIEHGKSGFLVRDVRAASEAVIMASTLDPRYIRHYAREKFDIGRMVSEYIKVYEEVLHF</sequence>
<protein>
    <submittedName>
        <fullName evidence="3">Glycosyltransferase family 4 protein</fullName>
    </submittedName>
</protein>
<evidence type="ECO:0000259" key="1">
    <source>
        <dbReference type="Pfam" id="PF00534"/>
    </source>
</evidence>
<dbReference type="Gene3D" id="3.40.50.2000">
    <property type="entry name" value="Glycogen Phosphorylase B"/>
    <property type="match status" value="2"/>
</dbReference>
<dbReference type="Pfam" id="PF00534">
    <property type="entry name" value="Glycos_transf_1"/>
    <property type="match status" value="1"/>
</dbReference>